<dbReference type="STRING" id="201973.SAMN04488025_1102"/>
<dbReference type="RefSeq" id="WP_092037601.1">
    <property type="nucleotide sequence ID" value="NZ_FOOK01000010.1"/>
</dbReference>
<dbReference type="GO" id="GO:0005737">
    <property type="term" value="C:cytoplasm"/>
    <property type="evidence" value="ECO:0007669"/>
    <property type="project" value="InterPro"/>
</dbReference>
<keyword evidence="5" id="KW-0547">Nucleotide-binding</keyword>
<evidence type="ECO:0000256" key="7">
    <source>
        <dbReference type="ARBA" id="ARBA00022840"/>
    </source>
</evidence>
<evidence type="ECO:0000256" key="4">
    <source>
        <dbReference type="ARBA" id="ARBA00022679"/>
    </source>
</evidence>
<evidence type="ECO:0000313" key="9">
    <source>
        <dbReference type="EMBL" id="SFF95493.1"/>
    </source>
</evidence>
<dbReference type="GO" id="GO:0005524">
    <property type="term" value="F:ATP binding"/>
    <property type="evidence" value="ECO:0007669"/>
    <property type="project" value="UniProtKB-KW"/>
</dbReference>
<dbReference type="AlphaFoldDB" id="A0A1I2MVL9"/>
<dbReference type="Proteomes" id="UP000198661">
    <property type="component" value="Unassembled WGS sequence"/>
</dbReference>
<name>A0A1I2MVL9_9BACL</name>
<dbReference type="PANTHER" id="PTHR18964:SF149">
    <property type="entry name" value="BIFUNCTIONAL UDP-N-ACETYLGLUCOSAMINE 2-EPIMERASE_N-ACETYLMANNOSAMINE KINASE"/>
    <property type="match status" value="1"/>
</dbReference>
<dbReference type="PROSITE" id="PS01125">
    <property type="entry name" value="ROK"/>
    <property type="match status" value="1"/>
</dbReference>
<dbReference type="GO" id="GO:0004340">
    <property type="term" value="F:glucokinase activity"/>
    <property type="evidence" value="ECO:0007669"/>
    <property type="project" value="UniProtKB-EC"/>
</dbReference>
<gene>
    <name evidence="9" type="ORF">SAMN04488025_1102</name>
</gene>
<dbReference type="InterPro" id="IPR049874">
    <property type="entry name" value="ROK_cs"/>
</dbReference>
<evidence type="ECO:0000256" key="1">
    <source>
        <dbReference type="ARBA" id="ARBA00006479"/>
    </source>
</evidence>
<dbReference type="NCBIfam" id="TIGR00744">
    <property type="entry name" value="ROK_glcA_fam"/>
    <property type="match status" value="1"/>
</dbReference>
<keyword evidence="6 9" id="KW-0418">Kinase</keyword>
<dbReference type="Pfam" id="PF00480">
    <property type="entry name" value="ROK"/>
    <property type="match status" value="1"/>
</dbReference>
<keyword evidence="10" id="KW-1185">Reference proteome</keyword>
<dbReference type="EC" id="2.7.1.2" evidence="2"/>
<evidence type="ECO:0000256" key="3">
    <source>
        <dbReference type="ARBA" id="ARBA00014701"/>
    </source>
</evidence>
<comment type="similarity">
    <text evidence="1">Belongs to the ROK (NagC/XylR) family.</text>
</comment>
<reference evidence="10" key="1">
    <citation type="submission" date="2016-10" db="EMBL/GenBank/DDBJ databases">
        <authorList>
            <person name="Varghese N."/>
            <person name="Submissions S."/>
        </authorList>
    </citation>
    <scope>NUCLEOTIDE SEQUENCE [LARGE SCALE GENOMIC DNA]</scope>
    <source>
        <strain evidence="10">DSM 44945</strain>
    </source>
</reference>
<dbReference type="EMBL" id="FOOK01000010">
    <property type="protein sequence ID" value="SFF95493.1"/>
    <property type="molecule type" value="Genomic_DNA"/>
</dbReference>
<proteinExistence type="inferred from homology"/>
<evidence type="ECO:0000256" key="2">
    <source>
        <dbReference type="ARBA" id="ARBA00012323"/>
    </source>
</evidence>
<dbReference type="Gene3D" id="3.30.420.40">
    <property type="match status" value="2"/>
</dbReference>
<dbReference type="InterPro" id="IPR043129">
    <property type="entry name" value="ATPase_NBD"/>
</dbReference>
<evidence type="ECO:0000313" key="10">
    <source>
        <dbReference type="Proteomes" id="UP000198661"/>
    </source>
</evidence>
<evidence type="ECO:0000256" key="6">
    <source>
        <dbReference type="ARBA" id="ARBA00022777"/>
    </source>
</evidence>
<protein>
    <recommendedName>
        <fullName evidence="3">Glucokinase</fullName>
        <ecNumber evidence="2">2.7.1.2</ecNumber>
    </recommendedName>
    <alternativeName>
        <fullName evidence="8">Glucose kinase</fullName>
    </alternativeName>
</protein>
<dbReference type="GO" id="GO:0006096">
    <property type="term" value="P:glycolytic process"/>
    <property type="evidence" value="ECO:0007669"/>
    <property type="project" value="InterPro"/>
</dbReference>
<keyword evidence="7" id="KW-0067">ATP-binding</keyword>
<dbReference type="InterPro" id="IPR000600">
    <property type="entry name" value="ROK"/>
</dbReference>
<evidence type="ECO:0000256" key="5">
    <source>
        <dbReference type="ARBA" id="ARBA00022741"/>
    </source>
</evidence>
<keyword evidence="4" id="KW-0808">Transferase</keyword>
<dbReference type="InterPro" id="IPR004654">
    <property type="entry name" value="ROK_glcA"/>
</dbReference>
<organism evidence="9 10">
    <name type="scientific">Planifilum fulgidum</name>
    <dbReference type="NCBI Taxonomy" id="201973"/>
    <lineage>
        <taxon>Bacteria</taxon>
        <taxon>Bacillati</taxon>
        <taxon>Bacillota</taxon>
        <taxon>Bacilli</taxon>
        <taxon>Bacillales</taxon>
        <taxon>Thermoactinomycetaceae</taxon>
        <taxon>Planifilum</taxon>
    </lineage>
</organism>
<dbReference type="SUPFAM" id="SSF53067">
    <property type="entry name" value="Actin-like ATPase domain"/>
    <property type="match status" value="1"/>
</dbReference>
<evidence type="ECO:0000256" key="8">
    <source>
        <dbReference type="ARBA" id="ARBA00032386"/>
    </source>
</evidence>
<dbReference type="PANTHER" id="PTHR18964">
    <property type="entry name" value="ROK (REPRESSOR, ORF, KINASE) FAMILY"/>
    <property type="match status" value="1"/>
</dbReference>
<accession>A0A1I2MVL9</accession>
<sequence>MEKRYIGVDLGGTNIKVGVVDPAGKLLYKTERPTRAEEGTEAVIRRITSCAREAAEAAGASWDQIAGVGVGLPGFLDIPRGVVKRLTNLPWENVPIRDLLEKAWERPVMIDNDANVAALGEAWSGAGAGVSDLVCITLGTGVGGGVIAGGRLVHGVGGAAGEIGHIRMEEGGAPCGCGQRGCLETIASATGIVRMAKEMVASGRKTALAEAARAGTLSSRDVFREMEAGDSVAREVVERATDALARAMATLSVVLNPARFIIGGGVARAGDSLFRPLREAYKKHALPSAAEGVSIVPAQLGNDAGVIGAAGLVARRGD</sequence>
<dbReference type="OrthoDB" id="9810372at2"/>